<keyword evidence="3" id="KW-1185">Reference proteome</keyword>
<dbReference type="AlphaFoldDB" id="A0A8T4GVV1"/>
<evidence type="ECO:0000313" key="3">
    <source>
        <dbReference type="Proteomes" id="UP000823736"/>
    </source>
</evidence>
<accession>A0A8T4GVV1</accession>
<sequence length="335" mass="36496">MADDPTSRRKVLRGMVAAGAATSLAGCGFGESTDTETDTESSTESSPTPTAVSTATPEPVGDIDETTAELEQYSDALTAWEDGYTNTMEYVANDDGSAGMGVHFTNPDVADDEVDPLRPHALFYQINDQGRYDLLGAEWSVPTSAVDQAPTLFGETFQGPQQGLRARQPEQYALRAWLFADNPEGTFATFNPDITPPAYATQYTDVGFATRTFEDVQTAQQTGFSRRGSCRVGTNGAEGTNFLSGSDPFNSSGTLYHSNFQSLLYESTENGRQLVGVKWFMPVDEVDSRPSLVGQSMKGPIDGYFEGMGRHYELTLWRKPNPNGLFARWNPTIDC</sequence>
<protein>
    <submittedName>
        <fullName evidence="2">Uncharacterized protein</fullName>
    </submittedName>
</protein>
<reference evidence="2" key="1">
    <citation type="submission" date="2021-03" db="EMBL/GenBank/DDBJ databases">
        <title>Genomic Encyclopedia of Type Strains, Phase IV (KMG-IV): sequencing the most valuable type-strain genomes for metagenomic binning, comparative biology and taxonomic classification.</title>
        <authorList>
            <person name="Goeker M."/>
        </authorList>
    </citation>
    <scope>NUCLEOTIDE SEQUENCE</scope>
    <source>
        <strain evidence="2">DSM 26232</strain>
    </source>
</reference>
<dbReference type="EMBL" id="JAGGLC010000001">
    <property type="protein sequence ID" value="MBP1986242.1"/>
    <property type="molecule type" value="Genomic_DNA"/>
</dbReference>
<name>A0A8T4GVV1_9EURY</name>
<dbReference type="InterPro" id="IPR006311">
    <property type="entry name" value="TAT_signal"/>
</dbReference>
<gene>
    <name evidence="2" type="ORF">J2753_000715</name>
</gene>
<evidence type="ECO:0000256" key="1">
    <source>
        <dbReference type="SAM" id="MobiDB-lite"/>
    </source>
</evidence>
<dbReference type="PROSITE" id="PS51318">
    <property type="entry name" value="TAT"/>
    <property type="match status" value="1"/>
</dbReference>
<feature type="region of interest" description="Disordered" evidence="1">
    <location>
        <begin position="23"/>
        <end position="61"/>
    </location>
</feature>
<comment type="caution">
    <text evidence="2">The sequence shown here is derived from an EMBL/GenBank/DDBJ whole genome shotgun (WGS) entry which is preliminary data.</text>
</comment>
<organism evidence="2 3">
    <name type="scientific">Halolamina salifodinae</name>
    <dbReference type="NCBI Taxonomy" id="1202767"/>
    <lineage>
        <taxon>Archaea</taxon>
        <taxon>Methanobacteriati</taxon>
        <taxon>Methanobacteriota</taxon>
        <taxon>Stenosarchaea group</taxon>
        <taxon>Halobacteria</taxon>
        <taxon>Halobacteriales</taxon>
        <taxon>Haloferacaceae</taxon>
    </lineage>
</organism>
<dbReference type="RefSeq" id="WP_209490494.1">
    <property type="nucleotide sequence ID" value="NZ_JAGGLC010000001.1"/>
</dbReference>
<dbReference type="OrthoDB" id="285273at2157"/>
<proteinExistence type="predicted"/>
<evidence type="ECO:0000313" key="2">
    <source>
        <dbReference type="EMBL" id="MBP1986242.1"/>
    </source>
</evidence>
<feature type="compositionally biased region" description="Low complexity" evidence="1">
    <location>
        <begin position="42"/>
        <end position="60"/>
    </location>
</feature>
<dbReference type="Proteomes" id="UP000823736">
    <property type="component" value="Unassembled WGS sequence"/>
</dbReference>